<accession>A0A6A6G9A5</accession>
<dbReference type="AlphaFoldDB" id="A0A6A6G9A5"/>
<sequence length="455" mass="51956">MAANEDAGQRGKRSHDTITTGESAVVEPPAKRPRVSPTYLMDFLDSTKYPPIRDVLVKYLDVRSMTRLCATSRHLRRSIRSREWNINRFLSHHFDDPVQFRLAQSRSAALIIGDAAFRFIEGKLHTENLHMIVEAEEQYDGLLKYLTENERFVVGTHKVLNCGSMPVLALKATSLKKGDKSITLMWSRQPSHVTFVQMQTTTASTAALTWNKAYHVFPRTTFVDFQTMPLRPLEEYGPIRESGSAEHMQWANQGWSMKVPAFDRSRLPGDESHLFRELGPTPASGSTNPLNIGRRFIGDHLSLNLALDTTGVSPEPKSDEVFALSSFDIEFPCVSPSIVSFWGRQTWYMHRPLSARLFRSPSLRHVYCISQTLLIDDNNLLVDTLTTLLYELTLTQVLLLGPAECFVLFGHTMPDPVALTHFTFKQPLWWNFYDDLVKEYILKAERFMRQAKSTR</sequence>
<dbReference type="OrthoDB" id="10025998at2759"/>
<evidence type="ECO:0008006" key="4">
    <source>
        <dbReference type="Google" id="ProtNLM"/>
    </source>
</evidence>
<protein>
    <recommendedName>
        <fullName evidence="4">F-box domain-containing protein</fullName>
    </recommendedName>
</protein>
<proteinExistence type="predicted"/>
<dbReference type="EMBL" id="ML992508">
    <property type="protein sequence ID" value="KAF2222292.1"/>
    <property type="molecule type" value="Genomic_DNA"/>
</dbReference>
<organism evidence="2 3">
    <name type="scientific">Elsinoe ampelina</name>
    <dbReference type="NCBI Taxonomy" id="302913"/>
    <lineage>
        <taxon>Eukaryota</taxon>
        <taxon>Fungi</taxon>
        <taxon>Dikarya</taxon>
        <taxon>Ascomycota</taxon>
        <taxon>Pezizomycotina</taxon>
        <taxon>Dothideomycetes</taxon>
        <taxon>Dothideomycetidae</taxon>
        <taxon>Myriangiales</taxon>
        <taxon>Elsinoaceae</taxon>
        <taxon>Elsinoe</taxon>
    </lineage>
</organism>
<reference evidence="3" key="1">
    <citation type="journal article" date="2020" name="Stud. Mycol.">
        <title>101 Dothideomycetes genomes: A test case for predicting lifestyles and emergence of pathogens.</title>
        <authorList>
            <person name="Haridas S."/>
            <person name="Albert R."/>
            <person name="Binder M."/>
            <person name="Bloem J."/>
            <person name="LaButti K."/>
            <person name="Salamov A."/>
            <person name="Andreopoulos B."/>
            <person name="Baker S."/>
            <person name="Barry K."/>
            <person name="Bills G."/>
            <person name="Bluhm B."/>
            <person name="Cannon C."/>
            <person name="Castanera R."/>
            <person name="Culley D."/>
            <person name="Daum C."/>
            <person name="Ezra D."/>
            <person name="Gonzalez J."/>
            <person name="Henrissat B."/>
            <person name="Kuo A."/>
            <person name="Liang C."/>
            <person name="Lipzen A."/>
            <person name="Lutzoni F."/>
            <person name="Magnuson J."/>
            <person name="Mondo S."/>
            <person name="Nolan M."/>
            <person name="Ohm R."/>
            <person name="Pangilinan J."/>
            <person name="Park H.-J."/>
            <person name="Ramirez L."/>
            <person name="Alfaro M."/>
            <person name="Sun H."/>
            <person name="Tritt A."/>
            <person name="Yoshinaga Y."/>
            <person name="Zwiers L.-H."/>
            <person name="Turgeon B."/>
            <person name="Goodwin S."/>
            <person name="Spatafora J."/>
            <person name="Crous P."/>
            <person name="Grigoriev I."/>
        </authorList>
    </citation>
    <scope>NUCLEOTIDE SEQUENCE [LARGE SCALE GENOMIC DNA]</scope>
    <source>
        <strain evidence="3">CECT 20119</strain>
    </source>
</reference>
<evidence type="ECO:0000313" key="2">
    <source>
        <dbReference type="EMBL" id="KAF2222292.1"/>
    </source>
</evidence>
<gene>
    <name evidence="2" type="ORF">BDZ85DRAFT_319580</name>
</gene>
<feature type="region of interest" description="Disordered" evidence="1">
    <location>
        <begin position="1"/>
        <end position="31"/>
    </location>
</feature>
<name>A0A6A6G9A5_9PEZI</name>
<dbReference type="Proteomes" id="UP000799538">
    <property type="component" value="Unassembled WGS sequence"/>
</dbReference>
<keyword evidence="3" id="KW-1185">Reference proteome</keyword>
<evidence type="ECO:0000313" key="3">
    <source>
        <dbReference type="Proteomes" id="UP000799538"/>
    </source>
</evidence>
<evidence type="ECO:0000256" key="1">
    <source>
        <dbReference type="SAM" id="MobiDB-lite"/>
    </source>
</evidence>